<dbReference type="AlphaFoldDB" id="A0A1V4T0B3"/>
<comment type="caution">
    <text evidence="2">The sequence shown here is derived from an EMBL/GenBank/DDBJ whole genome shotgun (WGS) entry which is preliminary data.</text>
</comment>
<feature type="transmembrane region" description="Helical" evidence="1">
    <location>
        <begin position="172"/>
        <end position="205"/>
    </location>
</feature>
<evidence type="ECO:0000313" key="2">
    <source>
        <dbReference type="EMBL" id="OPX54031.1"/>
    </source>
</evidence>
<keyword evidence="3" id="KW-1185">Reference proteome</keyword>
<protein>
    <submittedName>
        <fullName evidence="2">Uncharacterized protein</fullName>
    </submittedName>
</protein>
<feature type="transmembrane region" description="Helical" evidence="1">
    <location>
        <begin position="139"/>
        <end position="160"/>
    </location>
</feature>
<reference evidence="2 3" key="1">
    <citation type="submission" date="2017-01" db="EMBL/GenBank/DDBJ databases">
        <title>Genome Sequencing of a Marine Spirillum, Oceanospirillum multiglobuliferum ATCC 33336, from Japan.</title>
        <authorList>
            <person name="Carney J.G."/>
            <person name="Trachtenberg A.M."/>
            <person name="Rheaume B.A."/>
            <person name="Linnane J.D."/>
            <person name="Pitts N.L."/>
            <person name="Mykles D.L."/>
            <person name="Maclea K.S."/>
        </authorList>
    </citation>
    <scope>NUCLEOTIDE SEQUENCE [LARGE SCALE GENOMIC DNA]</scope>
    <source>
        <strain evidence="2 3">ATCC 33336</strain>
    </source>
</reference>
<gene>
    <name evidence="2" type="ORF">BTE48_16370</name>
</gene>
<feature type="transmembrane region" description="Helical" evidence="1">
    <location>
        <begin position="111"/>
        <end position="133"/>
    </location>
</feature>
<keyword evidence="1" id="KW-0812">Transmembrane</keyword>
<proteinExistence type="predicted"/>
<accession>A0A1V4T0B3</accession>
<feature type="non-terminal residue" evidence="2">
    <location>
        <position position="1"/>
    </location>
</feature>
<sequence>GLIGSIGKGFLTPVINNLNKLTPVLDEVGKKIQDFFNSAKGKEVIDSFSKALEVLVNAFIKMLQDVDINAIADTLKKFFDGFTNGDVVGTMQRIADSISDFVSKAIELAKVIIPLVPVLVKLAPTLISVGLGFKAIGAISTAVGALTSFASGISMVVKAVQGGAVLTKISSGFTAVGTALGALSAPVVIAIGAVIGLVGAFLIAYN</sequence>
<dbReference type="EMBL" id="MTSM01000099">
    <property type="protein sequence ID" value="OPX54031.1"/>
    <property type="molecule type" value="Genomic_DNA"/>
</dbReference>
<name>A0A1V4T0B3_9GAMM</name>
<keyword evidence="1" id="KW-0472">Membrane</keyword>
<dbReference type="Proteomes" id="UP000191418">
    <property type="component" value="Unassembled WGS sequence"/>
</dbReference>
<dbReference type="RefSeq" id="WP_211278136.1">
    <property type="nucleotide sequence ID" value="NZ_MTSM01000099.1"/>
</dbReference>
<organism evidence="2 3">
    <name type="scientific">Oceanospirillum multiglobuliferum</name>
    <dbReference type="NCBI Taxonomy" id="64969"/>
    <lineage>
        <taxon>Bacteria</taxon>
        <taxon>Pseudomonadati</taxon>
        <taxon>Pseudomonadota</taxon>
        <taxon>Gammaproteobacteria</taxon>
        <taxon>Oceanospirillales</taxon>
        <taxon>Oceanospirillaceae</taxon>
        <taxon>Oceanospirillum</taxon>
    </lineage>
</organism>
<evidence type="ECO:0000313" key="3">
    <source>
        <dbReference type="Proteomes" id="UP000191418"/>
    </source>
</evidence>
<evidence type="ECO:0000256" key="1">
    <source>
        <dbReference type="SAM" id="Phobius"/>
    </source>
</evidence>
<feature type="non-terminal residue" evidence="2">
    <location>
        <position position="206"/>
    </location>
</feature>
<keyword evidence="1" id="KW-1133">Transmembrane helix</keyword>